<accession>A0AAD1KUJ1</accession>
<proteinExistence type="predicted"/>
<reference evidence="1" key="1">
    <citation type="submission" date="2021-07" db="EMBL/GenBank/DDBJ databases">
        <title>Complete genome sequences of four Thermus thermophilus strains isolated from Arima Hot Spring in Japan.</title>
        <authorList>
            <person name="Tomariguchi N."/>
            <person name="Ueno Y."/>
            <person name="Miyazaki K."/>
        </authorList>
    </citation>
    <scope>NUCLEOTIDE SEQUENCE</scope>
    <source>
        <strain evidence="1">AA1-1</strain>
    </source>
</reference>
<dbReference type="AlphaFoldDB" id="A0AAD1KUJ1"/>
<dbReference type="Proteomes" id="UP000825379">
    <property type="component" value="Chromosome"/>
</dbReference>
<protein>
    <submittedName>
        <fullName evidence="1">Uncharacterized protein</fullName>
    </submittedName>
</protein>
<sequence length="65" mass="7439">MRLLRLAKELGKLAKDNSGRVVIWAVYDGDEPPDPATRRRVVEGARARNPRTRHLVIYWPEEGEG</sequence>
<evidence type="ECO:0000313" key="1">
    <source>
        <dbReference type="EMBL" id="BCZ86922.1"/>
    </source>
</evidence>
<name>A0AAD1KUJ1_THETH</name>
<dbReference type="EMBL" id="AP024926">
    <property type="protein sequence ID" value="BCZ86922.1"/>
    <property type="molecule type" value="Genomic_DNA"/>
</dbReference>
<dbReference type="RefSeq" id="WP_143585554.1">
    <property type="nucleotide sequence ID" value="NZ_AP019792.1"/>
</dbReference>
<evidence type="ECO:0000313" key="2">
    <source>
        <dbReference type="Proteomes" id="UP000825379"/>
    </source>
</evidence>
<organism evidence="1 2">
    <name type="scientific">Thermus thermophilus</name>
    <dbReference type="NCBI Taxonomy" id="274"/>
    <lineage>
        <taxon>Bacteria</taxon>
        <taxon>Thermotogati</taxon>
        <taxon>Deinococcota</taxon>
        <taxon>Deinococci</taxon>
        <taxon>Thermales</taxon>
        <taxon>Thermaceae</taxon>
        <taxon>Thermus</taxon>
    </lineage>
</organism>
<gene>
    <name evidence="1" type="ORF">TthAA11_11040</name>
</gene>